<evidence type="ECO:0000256" key="1">
    <source>
        <dbReference type="SAM" id="MobiDB-lite"/>
    </source>
</evidence>
<name>A0A1Q3E0E6_LENED</name>
<sequence length="513" mass="54755">MPNSAIYSFNAFKAIQEHYTQNASRLTADQSLAHHENNIKKTTASPFLAFSGGIRTKDVCGKILSKGREHLSEASDIDIATEAFGSRLVLDRLFPTGRADQLVSWFGSPECSLIEGELENLARRVMNGTSKVFKQERKKAQRGPGSGLPMAIAGPKDVPKSTDNASSSSGLNEKGKRPSSGDSVEGAAAMKKVTGLKGIFGASEAKGNRKPLAELQKDKNQSNAPQPPVFVAPQSNRSSGHPQARPLSRSAPNSHRHAIYIDNDVSANILAPPRPDNITTNEAALTNVSGSDTAPSSVAAQMLQPSAVNNDVIAPPHPGRVTVPSSLRAPNQASASGTLNVEEKKGEAQVSMPVSEFSTTLKPVNDSKPIRPAQDRLSPKLADVTTLCSSTSENVIVKSNQESSPQSTPFATTSSDVNTISEGKSTIIIDAASGDSSVYESEQDNTPQDSSTAESSTSAFTFSDPSTTARSISSSNNAQPLVFSITYNHTHHHHHHHHHVHNHYHQITTQPEF</sequence>
<dbReference type="AlphaFoldDB" id="A0A1Q3E0E6"/>
<feature type="region of interest" description="Disordered" evidence="1">
    <location>
        <begin position="490"/>
        <end position="513"/>
    </location>
</feature>
<feature type="region of interest" description="Disordered" evidence="1">
    <location>
        <begin position="326"/>
        <end position="352"/>
    </location>
</feature>
<organism evidence="2 3">
    <name type="scientific">Lentinula edodes</name>
    <name type="common">Shiitake mushroom</name>
    <name type="synonym">Lentinus edodes</name>
    <dbReference type="NCBI Taxonomy" id="5353"/>
    <lineage>
        <taxon>Eukaryota</taxon>
        <taxon>Fungi</taxon>
        <taxon>Dikarya</taxon>
        <taxon>Basidiomycota</taxon>
        <taxon>Agaricomycotina</taxon>
        <taxon>Agaricomycetes</taxon>
        <taxon>Agaricomycetidae</taxon>
        <taxon>Agaricales</taxon>
        <taxon>Marasmiineae</taxon>
        <taxon>Omphalotaceae</taxon>
        <taxon>Lentinula</taxon>
    </lineage>
</organism>
<evidence type="ECO:0000313" key="3">
    <source>
        <dbReference type="Proteomes" id="UP000188533"/>
    </source>
</evidence>
<feature type="compositionally biased region" description="Polar residues" evidence="1">
    <location>
        <begin position="464"/>
        <end position="475"/>
    </location>
</feature>
<feature type="compositionally biased region" description="Polar residues" evidence="1">
    <location>
        <begin position="161"/>
        <end position="171"/>
    </location>
</feature>
<evidence type="ECO:0000313" key="2">
    <source>
        <dbReference type="EMBL" id="GAW00723.1"/>
    </source>
</evidence>
<feature type="region of interest" description="Disordered" evidence="1">
    <location>
        <begin position="132"/>
        <end position="185"/>
    </location>
</feature>
<gene>
    <name evidence="2" type="ORF">LENED_002270</name>
</gene>
<proteinExistence type="predicted"/>
<feature type="compositionally biased region" description="Basic residues" evidence="1">
    <location>
        <begin position="490"/>
        <end position="504"/>
    </location>
</feature>
<feature type="compositionally biased region" description="Polar residues" evidence="1">
    <location>
        <begin position="435"/>
        <end position="449"/>
    </location>
</feature>
<accession>A0A1Q3E0E6</accession>
<feature type="compositionally biased region" description="Low complexity" evidence="1">
    <location>
        <begin position="450"/>
        <end position="463"/>
    </location>
</feature>
<feature type="region of interest" description="Disordered" evidence="1">
    <location>
        <begin position="359"/>
        <end position="378"/>
    </location>
</feature>
<keyword evidence="3" id="KW-1185">Reference proteome</keyword>
<dbReference type="EMBL" id="BDGU01000036">
    <property type="protein sequence ID" value="GAW00723.1"/>
    <property type="molecule type" value="Genomic_DNA"/>
</dbReference>
<protein>
    <submittedName>
        <fullName evidence="2">Uncharacterized protein</fullName>
    </submittedName>
</protein>
<feature type="region of interest" description="Disordered" evidence="1">
    <location>
        <begin position="435"/>
        <end position="475"/>
    </location>
</feature>
<feature type="compositionally biased region" description="Polar residues" evidence="1">
    <location>
        <begin position="326"/>
        <end position="339"/>
    </location>
</feature>
<reference evidence="2 3" key="1">
    <citation type="submission" date="2016-08" db="EMBL/GenBank/DDBJ databases">
        <authorList>
            <consortium name="Lentinula edodes genome sequencing consortium"/>
            <person name="Sakamoto Y."/>
            <person name="Nakade K."/>
            <person name="Sato S."/>
            <person name="Yoshida Y."/>
            <person name="Miyazaki K."/>
            <person name="Natsume S."/>
            <person name="Konno N."/>
        </authorList>
    </citation>
    <scope>NUCLEOTIDE SEQUENCE [LARGE SCALE GENOMIC DNA]</scope>
    <source>
        <strain evidence="2 3">NBRC 111202</strain>
    </source>
</reference>
<feature type="region of interest" description="Disordered" evidence="1">
    <location>
        <begin position="216"/>
        <end position="253"/>
    </location>
</feature>
<feature type="region of interest" description="Disordered" evidence="1">
    <location>
        <begin position="396"/>
        <end position="417"/>
    </location>
</feature>
<dbReference type="Proteomes" id="UP000188533">
    <property type="component" value="Unassembled WGS sequence"/>
</dbReference>
<reference evidence="2 3" key="2">
    <citation type="submission" date="2017-02" db="EMBL/GenBank/DDBJ databases">
        <title>A genome survey and senescence transcriptome analysis in Lentinula edodes.</title>
        <authorList>
            <person name="Sakamoto Y."/>
            <person name="Nakade K."/>
            <person name="Sato S."/>
            <person name="Yoshida Y."/>
            <person name="Miyazaki K."/>
            <person name="Natsume S."/>
            <person name="Konno N."/>
        </authorList>
    </citation>
    <scope>NUCLEOTIDE SEQUENCE [LARGE SCALE GENOMIC DNA]</scope>
    <source>
        <strain evidence="2 3">NBRC 111202</strain>
    </source>
</reference>
<comment type="caution">
    <text evidence="2">The sequence shown here is derived from an EMBL/GenBank/DDBJ whole genome shotgun (WGS) entry which is preliminary data.</text>
</comment>